<dbReference type="OrthoDB" id="10138at2157"/>
<dbReference type="GO" id="GO:0004124">
    <property type="term" value="F:cysteine synthase activity"/>
    <property type="evidence" value="ECO:0007669"/>
    <property type="project" value="UniProtKB-EC"/>
</dbReference>
<comment type="cofactor">
    <cofactor evidence="1">
        <name>pyridoxal 5'-phosphate</name>
        <dbReference type="ChEBI" id="CHEBI:597326"/>
    </cofactor>
</comment>
<comment type="caution">
    <text evidence="5">The sequence shown here is derived from an EMBL/GenBank/DDBJ whole genome shotgun (WGS) entry which is preliminary data.</text>
</comment>
<dbReference type="Proteomes" id="UP000315289">
    <property type="component" value="Unassembled WGS sequence"/>
</dbReference>
<keyword evidence="3" id="KW-0663">Pyridoxal phosphate</keyword>
<feature type="domain" description="Tryptophan synthase beta chain-like PALP" evidence="4">
    <location>
        <begin position="13"/>
        <end position="296"/>
    </location>
</feature>
<dbReference type="RefSeq" id="WP_144732662.1">
    <property type="nucleotide sequence ID" value="NZ_ML675587.1"/>
</dbReference>
<dbReference type="SUPFAM" id="SSF53686">
    <property type="entry name" value="Tryptophan synthase beta subunit-like PLP-dependent enzymes"/>
    <property type="match status" value="1"/>
</dbReference>
<evidence type="ECO:0000256" key="1">
    <source>
        <dbReference type="ARBA" id="ARBA00001933"/>
    </source>
</evidence>
<dbReference type="PANTHER" id="PTHR10314">
    <property type="entry name" value="CYSTATHIONINE BETA-SYNTHASE"/>
    <property type="match status" value="1"/>
</dbReference>
<dbReference type="InterPro" id="IPR036052">
    <property type="entry name" value="TrpB-like_PALP_sf"/>
</dbReference>
<evidence type="ECO:0000256" key="2">
    <source>
        <dbReference type="ARBA" id="ARBA00007103"/>
    </source>
</evidence>
<keyword evidence="6" id="KW-1185">Reference proteome</keyword>
<proteinExistence type="inferred from homology"/>
<dbReference type="InterPro" id="IPR050214">
    <property type="entry name" value="Cys_Synth/Cystath_Beta-Synth"/>
</dbReference>
<keyword evidence="5" id="KW-0808">Transferase</keyword>
<dbReference type="InterPro" id="IPR001926">
    <property type="entry name" value="TrpB-like_PALP"/>
</dbReference>
<reference evidence="5 6" key="1">
    <citation type="journal article" date="2019" name="Front. Microbiol.">
        <title>Ammonia Oxidation by the Arctic Terrestrial Thaumarchaeote Candidatus Nitrosocosmicus arcticus Is Stimulated by Increasing Temperatures.</title>
        <authorList>
            <person name="Alves R.J.E."/>
            <person name="Kerou M."/>
            <person name="Zappe A."/>
            <person name="Bittner R."/>
            <person name="Abby S.S."/>
            <person name="Schmidt H.A."/>
            <person name="Pfeifer K."/>
            <person name="Schleper C."/>
        </authorList>
    </citation>
    <scope>NUCLEOTIDE SEQUENCE [LARGE SCALE GENOMIC DNA]</scope>
    <source>
        <strain evidence="5 6">Kfb</strain>
    </source>
</reference>
<name>A0A557STB4_9ARCH</name>
<dbReference type="Pfam" id="PF00291">
    <property type="entry name" value="PALP"/>
    <property type="match status" value="1"/>
</dbReference>
<dbReference type="EMBL" id="VOAH01000011">
    <property type="protein sequence ID" value="TVP39843.1"/>
    <property type="molecule type" value="Genomic_DNA"/>
</dbReference>
<evidence type="ECO:0000313" key="5">
    <source>
        <dbReference type="EMBL" id="TVP39843.1"/>
    </source>
</evidence>
<dbReference type="FunFam" id="3.40.50.1100:FF:000003">
    <property type="entry name" value="Cystathionine beta-synthase"/>
    <property type="match status" value="1"/>
</dbReference>
<dbReference type="EC" id="2.5.1.47" evidence="5"/>
<sequence>MTTSTTCPATDNITERIGNTPLVQLKSFSTDNVKMYAKLEWYNPFGSVKDRAAYWMIKNAEEKNILRKDKSIIIEPTSGNTGIALAGIASHLGYKVEIVIPEKVSKETKEILRKLGATLHETSDDLCPRVGAGTDQSIALAYAISKPRPDVYYMPNQYENDSNYLAHFQSTGPEIWEQTDGKITHFFTGAGTGGTITGTGKFLKEKNNEIQVVAIQAQRNHLLQGLRNFEESAKPELFLRREEVVDDWYTATNDKSFQMVKQIALNENMLVGPSSGSVLASMVERAQKSTDKDQVFVGIFADDGRKFKSLYNEHLVFTDDEYENYLKNNNFLPKLAYQ</sequence>
<dbReference type="Gene3D" id="3.40.50.1100">
    <property type="match status" value="2"/>
</dbReference>
<evidence type="ECO:0000259" key="4">
    <source>
        <dbReference type="Pfam" id="PF00291"/>
    </source>
</evidence>
<organism evidence="5 6">
    <name type="scientific">Candidatus Nitrosocosmicus arcticus</name>
    <dbReference type="NCBI Taxonomy" id="2035267"/>
    <lineage>
        <taxon>Archaea</taxon>
        <taxon>Nitrososphaerota</taxon>
        <taxon>Nitrososphaeria</taxon>
        <taxon>Nitrososphaerales</taxon>
        <taxon>Nitrososphaeraceae</taxon>
        <taxon>Candidatus Nitrosocosmicus</taxon>
    </lineage>
</organism>
<dbReference type="CDD" id="cd01561">
    <property type="entry name" value="CBS_like"/>
    <property type="match status" value="1"/>
</dbReference>
<evidence type="ECO:0000256" key="3">
    <source>
        <dbReference type="ARBA" id="ARBA00022898"/>
    </source>
</evidence>
<comment type="similarity">
    <text evidence="2">Belongs to the cysteine synthase/cystathionine beta-synthase family.</text>
</comment>
<evidence type="ECO:0000313" key="6">
    <source>
        <dbReference type="Proteomes" id="UP000315289"/>
    </source>
</evidence>
<gene>
    <name evidence="5" type="primary">cysM</name>
    <name evidence="5" type="ORF">NARC_110055</name>
</gene>
<dbReference type="AlphaFoldDB" id="A0A557STB4"/>
<accession>A0A557STB4</accession>
<protein>
    <submittedName>
        <fullName evidence="5">Putative cysteine synthase</fullName>
        <ecNumber evidence="5">2.5.1.47</ecNumber>
    </submittedName>
</protein>